<dbReference type="PROSITE" id="PS50977">
    <property type="entry name" value="HTH_TETR_2"/>
    <property type="match status" value="1"/>
</dbReference>
<dbReference type="InterPro" id="IPR050109">
    <property type="entry name" value="HTH-type_TetR-like_transc_reg"/>
</dbReference>
<keyword evidence="1 2" id="KW-0238">DNA-binding</keyword>
<dbReference type="SUPFAM" id="SSF46689">
    <property type="entry name" value="Homeodomain-like"/>
    <property type="match status" value="1"/>
</dbReference>
<dbReference type="Pfam" id="PF00440">
    <property type="entry name" value="TetR_N"/>
    <property type="match status" value="1"/>
</dbReference>
<evidence type="ECO:0000256" key="2">
    <source>
        <dbReference type="PROSITE-ProRule" id="PRU00335"/>
    </source>
</evidence>
<dbReference type="GO" id="GO:0003677">
    <property type="term" value="F:DNA binding"/>
    <property type="evidence" value="ECO:0007669"/>
    <property type="project" value="UniProtKB-UniRule"/>
</dbReference>
<dbReference type="EMBL" id="SGJP01000052">
    <property type="protein sequence ID" value="NFA62019.1"/>
    <property type="molecule type" value="Genomic_DNA"/>
</dbReference>
<gene>
    <name evidence="4" type="ORF">EXM42_17045</name>
</gene>
<reference evidence="4 5" key="1">
    <citation type="submission" date="2019-02" db="EMBL/GenBank/DDBJ databases">
        <title>Genome sequencing of Clostridium botulinum clinical isolates.</title>
        <authorList>
            <person name="Brunt J."/>
            <person name="Van Vliet A.H.M."/>
            <person name="Stringer S.C."/>
            <person name="Grant K.A."/>
            <person name="Carter A.C."/>
            <person name="Peck M.W."/>
        </authorList>
    </citation>
    <scope>NUCLEOTIDE SEQUENCE [LARGE SCALE GENOMIC DNA]</scope>
    <source>
        <strain evidence="4 5">R1125/03</strain>
    </source>
</reference>
<dbReference type="InterPro" id="IPR009057">
    <property type="entry name" value="Homeodomain-like_sf"/>
</dbReference>
<evidence type="ECO:0000313" key="4">
    <source>
        <dbReference type="EMBL" id="NFA62019.1"/>
    </source>
</evidence>
<dbReference type="SUPFAM" id="SSF48498">
    <property type="entry name" value="Tetracyclin repressor-like, C-terminal domain"/>
    <property type="match status" value="1"/>
</dbReference>
<dbReference type="InterPro" id="IPR001647">
    <property type="entry name" value="HTH_TetR"/>
</dbReference>
<dbReference type="Gene3D" id="1.10.10.60">
    <property type="entry name" value="Homeodomain-like"/>
    <property type="match status" value="1"/>
</dbReference>
<dbReference type="InterPro" id="IPR036271">
    <property type="entry name" value="Tet_transcr_reg_TetR-rel_C_sf"/>
</dbReference>
<dbReference type="Proteomes" id="UP000473089">
    <property type="component" value="Unassembled WGS sequence"/>
</dbReference>
<evidence type="ECO:0000313" key="5">
    <source>
        <dbReference type="Proteomes" id="UP000473089"/>
    </source>
</evidence>
<dbReference type="GO" id="GO:0006355">
    <property type="term" value="P:regulation of DNA-templated transcription"/>
    <property type="evidence" value="ECO:0007669"/>
    <property type="project" value="UniProtKB-ARBA"/>
</dbReference>
<dbReference type="PANTHER" id="PTHR30328:SF54">
    <property type="entry name" value="HTH-TYPE TRANSCRIPTIONAL REPRESSOR SCO4008"/>
    <property type="match status" value="1"/>
</dbReference>
<name>A0A6M0T2M2_CLOBO</name>
<evidence type="ECO:0000256" key="1">
    <source>
        <dbReference type="ARBA" id="ARBA00023125"/>
    </source>
</evidence>
<protein>
    <submittedName>
        <fullName evidence="4">TetR/AcrR family transcriptional regulator</fullName>
    </submittedName>
</protein>
<comment type="caution">
    <text evidence="4">The sequence shown here is derived from an EMBL/GenBank/DDBJ whole genome shotgun (WGS) entry which is preliminary data.</text>
</comment>
<organism evidence="4 5">
    <name type="scientific">Clostridium botulinum</name>
    <dbReference type="NCBI Taxonomy" id="1491"/>
    <lineage>
        <taxon>Bacteria</taxon>
        <taxon>Bacillati</taxon>
        <taxon>Bacillota</taxon>
        <taxon>Clostridia</taxon>
        <taxon>Eubacteriales</taxon>
        <taxon>Clostridiaceae</taxon>
        <taxon>Clostridium</taxon>
    </lineage>
</organism>
<feature type="domain" description="HTH tetR-type" evidence="3">
    <location>
        <begin position="1"/>
        <end position="59"/>
    </location>
</feature>
<dbReference type="PANTHER" id="PTHR30328">
    <property type="entry name" value="TRANSCRIPTIONAL REPRESSOR"/>
    <property type="match status" value="1"/>
</dbReference>
<evidence type="ECO:0000259" key="3">
    <source>
        <dbReference type="PROSITE" id="PS50977"/>
    </source>
</evidence>
<sequence length="184" mass="21932">MREKILDIASKNIELYGLKKFTMDNISKDLKISKKTIYQYFKSKRDLISQYFDEIIESDKESTLELLEEKTLLNEKLYHIIYSYHKYKLPVRILDEAYKFYPEEFEKIQEFKNFKVDLVKKILNESKKQGGMGKNINIDIVSLILENISDVFLDYKFLTNNNITMKKAMEDLMDILLNGILKEK</sequence>
<dbReference type="Gene3D" id="1.10.357.10">
    <property type="entry name" value="Tetracycline Repressor, domain 2"/>
    <property type="match status" value="1"/>
</dbReference>
<proteinExistence type="predicted"/>
<dbReference type="AlphaFoldDB" id="A0A6M0T2M2"/>
<accession>A0A6M0T2M2</accession>
<feature type="DNA-binding region" description="H-T-H motif" evidence="2">
    <location>
        <begin position="22"/>
        <end position="41"/>
    </location>
</feature>